<dbReference type="Proteomes" id="UP000243859">
    <property type="component" value="Unassembled WGS sequence"/>
</dbReference>
<comment type="caution">
    <text evidence="1">The sequence shown here is derived from an EMBL/GenBank/DDBJ whole genome shotgun (WGS) entry which is preliminary data.</text>
</comment>
<name>A0A2T5BUQ2_9RHOB</name>
<keyword evidence="2" id="KW-1185">Reference proteome</keyword>
<dbReference type="SUPFAM" id="SSF53335">
    <property type="entry name" value="S-adenosyl-L-methionine-dependent methyltransferases"/>
    <property type="match status" value="1"/>
</dbReference>
<dbReference type="AlphaFoldDB" id="A0A2T5BUQ2"/>
<dbReference type="RefSeq" id="WP_170106723.1">
    <property type="nucleotide sequence ID" value="NZ_NHSI01000062.1"/>
</dbReference>
<dbReference type="EMBL" id="QAAA01000003">
    <property type="protein sequence ID" value="PTN03259.1"/>
    <property type="molecule type" value="Genomic_DNA"/>
</dbReference>
<dbReference type="Pfam" id="PF13578">
    <property type="entry name" value="Methyltransf_24"/>
    <property type="match status" value="1"/>
</dbReference>
<sequence>MVQKLSAAQTFAQAPWAQLDASVLTRARSVPTMLNPAEEKLYYWLAAHWLRGTGDIVDLGCFAGGSTARLAEGLRAGRHPGHIHAFDRFTARPRNKENILYPHGIAPFSGHDILPLARRLLAPWDDLVTLHPGEIEDNGWQGRPIELLTIDAGKTAASADAIAEIFFPHLLPGQSIVVQQDFFHTSQPWLAAQMQRLSAFFTPLALCKQTAMVFQCRTRPDTPSLHAARTARLTDDDLVADIRSAQKWLRRYSRPWRFLHLTQAVEKNPGAREAWRFRSAP</sequence>
<proteinExistence type="predicted"/>
<keyword evidence="1" id="KW-0808">Transferase</keyword>
<dbReference type="Gene3D" id="3.40.50.150">
    <property type="entry name" value="Vaccinia Virus protein VP39"/>
    <property type="match status" value="1"/>
</dbReference>
<evidence type="ECO:0000313" key="1">
    <source>
        <dbReference type="EMBL" id="PTN03259.1"/>
    </source>
</evidence>
<keyword evidence="1" id="KW-0489">Methyltransferase</keyword>
<protein>
    <submittedName>
        <fullName evidence="1">Methyltransferase family protein</fullName>
    </submittedName>
</protein>
<accession>A0A2T5BUQ2</accession>
<gene>
    <name evidence="1" type="ORF">C8N32_103101</name>
</gene>
<organism evidence="1 2">
    <name type="scientific">Rhodovulum imhoffii</name>
    <dbReference type="NCBI Taxonomy" id="365340"/>
    <lineage>
        <taxon>Bacteria</taxon>
        <taxon>Pseudomonadati</taxon>
        <taxon>Pseudomonadota</taxon>
        <taxon>Alphaproteobacteria</taxon>
        <taxon>Rhodobacterales</taxon>
        <taxon>Paracoccaceae</taxon>
        <taxon>Rhodovulum</taxon>
    </lineage>
</organism>
<reference evidence="1 2" key="1">
    <citation type="submission" date="2018-04" db="EMBL/GenBank/DDBJ databases">
        <title>Genomic Encyclopedia of Archaeal and Bacterial Type Strains, Phase II (KMG-II): from individual species to whole genera.</title>
        <authorList>
            <person name="Goeker M."/>
        </authorList>
    </citation>
    <scope>NUCLEOTIDE SEQUENCE [LARGE SCALE GENOMIC DNA]</scope>
    <source>
        <strain evidence="1 2">DSM 18064</strain>
    </source>
</reference>
<dbReference type="InterPro" id="IPR029063">
    <property type="entry name" value="SAM-dependent_MTases_sf"/>
</dbReference>
<dbReference type="GO" id="GO:0008168">
    <property type="term" value="F:methyltransferase activity"/>
    <property type="evidence" value="ECO:0007669"/>
    <property type="project" value="UniProtKB-KW"/>
</dbReference>
<evidence type="ECO:0000313" key="2">
    <source>
        <dbReference type="Proteomes" id="UP000243859"/>
    </source>
</evidence>
<dbReference type="GO" id="GO:0032259">
    <property type="term" value="P:methylation"/>
    <property type="evidence" value="ECO:0007669"/>
    <property type="project" value="UniProtKB-KW"/>
</dbReference>